<keyword evidence="6 10" id="KW-0808">Transferase</keyword>
<name>A0A0A2C151_PROMR</name>
<evidence type="ECO:0000313" key="12">
    <source>
        <dbReference type="Proteomes" id="UP000030392"/>
    </source>
</evidence>
<dbReference type="GO" id="GO:0005975">
    <property type="term" value="P:carbohydrate metabolic process"/>
    <property type="evidence" value="ECO:0007669"/>
    <property type="project" value="InterPro"/>
</dbReference>
<evidence type="ECO:0000256" key="3">
    <source>
        <dbReference type="ARBA" id="ARBA00012560"/>
    </source>
</evidence>
<evidence type="ECO:0000256" key="4">
    <source>
        <dbReference type="ARBA" id="ARBA00020295"/>
    </source>
</evidence>
<dbReference type="EC" id="2.4.1.25" evidence="3 10"/>
<organism evidence="11 12">
    <name type="scientific">Prochlorococcus marinus str. PAC1</name>
    <dbReference type="NCBI Taxonomy" id="59924"/>
    <lineage>
        <taxon>Bacteria</taxon>
        <taxon>Bacillati</taxon>
        <taxon>Cyanobacteriota</taxon>
        <taxon>Cyanophyceae</taxon>
        <taxon>Synechococcales</taxon>
        <taxon>Prochlorococcaceae</taxon>
        <taxon>Prochlorococcus</taxon>
    </lineage>
</organism>
<dbReference type="Pfam" id="PF02446">
    <property type="entry name" value="Glyco_hydro_77"/>
    <property type="match status" value="1"/>
</dbReference>
<dbReference type="PANTHER" id="PTHR32438:SF5">
    <property type="entry name" value="4-ALPHA-GLUCANOTRANSFERASE DPE1, CHLOROPLASTIC_AMYLOPLASTIC"/>
    <property type="match status" value="1"/>
</dbReference>
<accession>A0A0A2C151</accession>
<evidence type="ECO:0000256" key="8">
    <source>
        <dbReference type="ARBA" id="ARBA00031423"/>
    </source>
</evidence>
<evidence type="ECO:0000313" key="11">
    <source>
        <dbReference type="EMBL" id="KGG20041.1"/>
    </source>
</evidence>
<proteinExistence type="inferred from homology"/>
<dbReference type="NCBIfam" id="TIGR00217">
    <property type="entry name" value="malQ"/>
    <property type="match status" value="1"/>
</dbReference>
<dbReference type="EMBL" id="JNAX01000014">
    <property type="protein sequence ID" value="KGG20041.1"/>
    <property type="molecule type" value="Genomic_DNA"/>
</dbReference>
<keyword evidence="5 10" id="KW-0328">Glycosyltransferase</keyword>
<dbReference type="InterPro" id="IPR003385">
    <property type="entry name" value="Glyco_hydro_77"/>
</dbReference>
<dbReference type="InterPro" id="IPR017853">
    <property type="entry name" value="GH"/>
</dbReference>
<dbReference type="RefSeq" id="WP_036906588.1">
    <property type="nucleotide sequence ID" value="NZ_CP138967.1"/>
</dbReference>
<evidence type="ECO:0000256" key="7">
    <source>
        <dbReference type="ARBA" id="ARBA00023277"/>
    </source>
</evidence>
<dbReference type="Proteomes" id="UP000030392">
    <property type="component" value="Unassembled WGS sequence"/>
</dbReference>
<dbReference type="NCBIfam" id="NF011079">
    <property type="entry name" value="PRK14508.1-2"/>
    <property type="match status" value="1"/>
</dbReference>
<dbReference type="NCBIfam" id="NF011080">
    <property type="entry name" value="PRK14508.1-3"/>
    <property type="match status" value="1"/>
</dbReference>
<evidence type="ECO:0000256" key="6">
    <source>
        <dbReference type="ARBA" id="ARBA00022679"/>
    </source>
</evidence>
<keyword evidence="7 10" id="KW-0119">Carbohydrate metabolism</keyword>
<sequence length="498" mass="58410">MKLERNSGILLHPTSLPDSPVCGSFGKPAREWLNELAAFGIGVWQFLPLAPTDSFGSPYSSPSSFALNPWFLDQNDLVRDGFLANNLEDFSSANDCSKNRVDFHLANSKVKSLRFSLVDDWYKQNRTIQEEFEIWCSKQFWLDDHSIFMELKIQNNDLPWWEWPDEYAGRDKKELENWKKNNQKELLGHKLLQWHLDRQWQSIRELAKNLGIYLFGDVPFYVSKDSADVWGNRSLFSILTNSDTFLQSGVPPDYFSETGQLWGNPVYRWSRHKASRYRWWRKRISRHLEQVDFLRLDHFRALEAFWAIPGKDKTAENGLWLPSPGKQILSLIKKDCCGSLPLIAEDLGLVTSKVEKLRDDYELAGMKILQFAFDGNLDNPYLPENIKEENWIVYTGTHDNSTSLGWWREMDQDRKEQLRERIFDYENFTSWELIRIGMETKAKLFVAPMQDLLNLDDSCRLNKPGKTENNWSWRLTRNDLNIRDALKKYGDLAKANKR</sequence>
<evidence type="ECO:0000256" key="2">
    <source>
        <dbReference type="ARBA" id="ARBA00005684"/>
    </source>
</evidence>
<dbReference type="PANTHER" id="PTHR32438">
    <property type="entry name" value="4-ALPHA-GLUCANOTRANSFERASE DPE1, CHLOROPLASTIC/AMYLOPLASTIC"/>
    <property type="match status" value="1"/>
</dbReference>
<dbReference type="SUPFAM" id="SSF51445">
    <property type="entry name" value="(Trans)glycosidases"/>
    <property type="match status" value="1"/>
</dbReference>
<protein>
    <recommendedName>
        <fullName evidence="4 10">4-alpha-glucanotransferase</fullName>
        <ecNumber evidence="3 10">2.4.1.25</ecNumber>
    </recommendedName>
    <alternativeName>
        <fullName evidence="8 10">Amylomaltase</fullName>
    </alternativeName>
    <alternativeName>
        <fullName evidence="9 10">Disproportionating enzyme</fullName>
    </alternativeName>
</protein>
<comment type="similarity">
    <text evidence="2 10">Belongs to the disproportionating enzyme family.</text>
</comment>
<dbReference type="Gene3D" id="3.20.20.80">
    <property type="entry name" value="Glycosidases"/>
    <property type="match status" value="1"/>
</dbReference>
<reference evidence="12" key="1">
    <citation type="journal article" date="2014" name="Sci. Data">
        <title>Genomes of diverse isolates of the marine cyanobacterium Prochlorococcus.</title>
        <authorList>
            <person name="Biller S."/>
            <person name="Berube P."/>
            <person name="Thompson J."/>
            <person name="Kelly L."/>
            <person name="Roggensack S."/>
            <person name="Awad L."/>
            <person name="Roache-Johnson K."/>
            <person name="Ding H."/>
            <person name="Giovannoni S.J."/>
            <person name="Moore L.R."/>
            <person name="Chisholm S.W."/>
        </authorList>
    </citation>
    <scope>NUCLEOTIDE SEQUENCE [LARGE SCALE GENOMIC DNA]</scope>
    <source>
        <strain evidence="12">PAC1</strain>
    </source>
</reference>
<dbReference type="AlphaFoldDB" id="A0A0A2C151"/>
<comment type="catalytic activity">
    <reaction evidence="1 10">
        <text>Transfers a segment of a (1-&gt;4)-alpha-D-glucan to a new position in an acceptor, which may be glucose or a (1-&gt;4)-alpha-D-glucan.</text>
        <dbReference type="EC" id="2.4.1.25"/>
    </reaction>
</comment>
<evidence type="ECO:0000256" key="1">
    <source>
        <dbReference type="ARBA" id="ARBA00000439"/>
    </source>
</evidence>
<evidence type="ECO:0000256" key="10">
    <source>
        <dbReference type="RuleBase" id="RU361207"/>
    </source>
</evidence>
<evidence type="ECO:0000256" key="9">
    <source>
        <dbReference type="ARBA" id="ARBA00031501"/>
    </source>
</evidence>
<gene>
    <name evidence="11" type="ORF">EV03_1505</name>
</gene>
<comment type="caution">
    <text evidence="11">The sequence shown here is derived from an EMBL/GenBank/DDBJ whole genome shotgun (WGS) entry which is preliminary data.</text>
</comment>
<dbReference type="GO" id="GO:0004134">
    <property type="term" value="F:4-alpha-glucanotransferase activity"/>
    <property type="evidence" value="ECO:0007669"/>
    <property type="project" value="UniProtKB-EC"/>
</dbReference>
<evidence type="ECO:0000256" key="5">
    <source>
        <dbReference type="ARBA" id="ARBA00022676"/>
    </source>
</evidence>